<feature type="region of interest" description="Disordered" evidence="1">
    <location>
        <begin position="111"/>
        <end position="132"/>
    </location>
</feature>
<dbReference type="Proteomes" id="UP000515708">
    <property type="component" value="Chromosome"/>
</dbReference>
<name>A0A7D8ADK1_9MICO</name>
<feature type="compositionally biased region" description="Basic and acidic residues" evidence="1">
    <location>
        <begin position="121"/>
        <end position="132"/>
    </location>
</feature>
<dbReference type="EMBL" id="CP043732">
    <property type="protein sequence ID" value="QMU96522.1"/>
    <property type="molecule type" value="Genomic_DNA"/>
</dbReference>
<dbReference type="AlphaFoldDB" id="A0A7D8ADK1"/>
<evidence type="ECO:0000256" key="1">
    <source>
        <dbReference type="SAM" id="MobiDB-lite"/>
    </source>
</evidence>
<dbReference type="RefSeq" id="WP_182255016.1">
    <property type="nucleotide sequence ID" value="NZ_CP043732.1"/>
</dbReference>
<evidence type="ECO:0000313" key="3">
    <source>
        <dbReference type="Proteomes" id="UP000515708"/>
    </source>
</evidence>
<organism evidence="2 3">
    <name type="scientific">Microbacterium esteraromaticum</name>
    <dbReference type="NCBI Taxonomy" id="57043"/>
    <lineage>
        <taxon>Bacteria</taxon>
        <taxon>Bacillati</taxon>
        <taxon>Actinomycetota</taxon>
        <taxon>Actinomycetes</taxon>
        <taxon>Micrococcales</taxon>
        <taxon>Microbacteriaceae</taxon>
        <taxon>Microbacterium</taxon>
    </lineage>
</organism>
<accession>A0A7D8ADK1</accession>
<proteinExistence type="predicted"/>
<gene>
    <name evidence="2" type="ORF">FVO59_04345</name>
</gene>
<protein>
    <submittedName>
        <fullName evidence="2">Uncharacterized protein</fullName>
    </submittedName>
</protein>
<evidence type="ECO:0000313" key="2">
    <source>
        <dbReference type="EMBL" id="QMU96522.1"/>
    </source>
</evidence>
<sequence>MLPADWIPHRRDDGELLGWIRPEGDDWVAIDVLGRPASDAVDWLDAEAALEAVGLAWLADVWMLDGEAQEPLRVRFVEVTPPTAEAGRIVVKADDFGDMQRPPAERLVLPWPAPETLRPARAGDPDGRTIAR</sequence>
<reference evidence="2 3" key="1">
    <citation type="journal article" date="2020" name="Front. Microbiol.">
        <title>Design of Bacterial Strain-Specific qPCR Assays Using NGS Data and Publicly Available Resources and Its Application to Track Biocontrol Strains.</title>
        <authorList>
            <person name="Hernandez I."/>
            <person name="Sant C."/>
            <person name="Martinez R."/>
            <person name="Fernandez C."/>
        </authorList>
    </citation>
    <scope>NUCLEOTIDE SEQUENCE [LARGE SCALE GENOMIC DNA]</scope>
    <source>
        <strain evidence="2 3">B24</strain>
    </source>
</reference>